<accession>A0A2S7JYW8</accession>
<dbReference type="Gene3D" id="3.40.50.2000">
    <property type="entry name" value="Glycogen Phosphorylase B"/>
    <property type="match status" value="2"/>
</dbReference>
<gene>
    <name evidence="2" type="ORF">CW354_21075</name>
</gene>
<evidence type="ECO:0000313" key="3">
    <source>
        <dbReference type="Proteomes" id="UP000239504"/>
    </source>
</evidence>
<dbReference type="EMBL" id="PJCH01000017">
    <property type="protein sequence ID" value="PQA85440.1"/>
    <property type="molecule type" value="Genomic_DNA"/>
</dbReference>
<proteinExistence type="predicted"/>
<comment type="caution">
    <text evidence="2">The sequence shown here is derived from an EMBL/GenBank/DDBJ whole genome shotgun (WGS) entry which is preliminary data.</text>
</comment>
<dbReference type="OrthoDB" id="9783380at2"/>
<organism evidence="2 3">
    <name type="scientific">Hyphococcus luteus</name>
    <dbReference type="NCBI Taxonomy" id="2058213"/>
    <lineage>
        <taxon>Bacteria</taxon>
        <taxon>Pseudomonadati</taxon>
        <taxon>Pseudomonadota</taxon>
        <taxon>Alphaproteobacteria</taxon>
        <taxon>Parvularculales</taxon>
        <taxon>Parvularculaceae</taxon>
        <taxon>Hyphococcus</taxon>
    </lineage>
</organism>
<evidence type="ECO:0000259" key="1">
    <source>
        <dbReference type="Pfam" id="PF00534"/>
    </source>
</evidence>
<dbReference type="SUPFAM" id="SSF53756">
    <property type="entry name" value="UDP-Glycosyltransferase/glycogen phosphorylase"/>
    <property type="match status" value="1"/>
</dbReference>
<name>A0A2S7JYW8_9PROT</name>
<sequence>MQTSFSGDLPRLRPPRRRSQLMTVFEEPILAIPEDAGARLRESLGLAPDEPARLAYLPGPGDVYGTFRHWREGRHDPRSPTVTYSLQFYEFCETASCEGLLISYSAEGAPTIADGGYTFVNIAHTPGAGTASYYASRYQYAQSCLKALNAFKPHATILSSDFDWQYLAQAKRAAGRLILSIHNTRWPMGAEHLSLRQKLGNAGYRLALRSADAAVCTSHECERQTKQLSGDDFPTFVETPQLAIRKTAGQGPRPAPSPTGGRLMFLGRLEQSKGVFDLLEAYSRLRANRPDLELVYAGGGGALAPLREAIAEKKLDGQVRALGQLGSDEVHAELAKADLVVCPTRTDFKEGLALVCFEAAAHGAPSVMSSVVPAQDLLQGACVVYPANDAAALAHAIGETLSDPERYERLSALCRKRAKITFDRSRSWGAQLYKALVAAGWKQPQ</sequence>
<protein>
    <recommendedName>
        <fullName evidence="1">Glycosyl transferase family 1 domain-containing protein</fullName>
    </recommendedName>
</protein>
<dbReference type="CDD" id="cd03801">
    <property type="entry name" value="GT4_PimA-like"/>
    <property type="match status" value="1"/>
</dbReference>
<reference evidence="2 3" key="1">
    <citation type="submission" date="2017-12" db="EMBL/GenBank/DDBJ databases">
        <authorList>
            <person name="Hurst M.R.H."/>
        </authorList>
    </citation>
    <scope>NUCLEOTIDE SEQUENCE [LARGE SCALE GENOMIC DNA]</scope>
    <source>
        <strain evidence="2 3">SY-3-19</strain>
    </source>
</reference>
<dbReference type="Pfam" id="PF00534">
    <property type="entry name" value="Glycos_transf_1"/>
    <property type="match status" value="1"/>
</dbReference>
<evidence type="ECO:0000313" key="2">
    <source>
        <dbReference type="EMBL" id="PQA85440.1"/>
    </source>
</evidence>
<dbReference type="Proteomes" id="UP000239504">
    <property type="component" value="Unassembled WGS sequence"/>
</dbReference>
<dbReference type="AlphaFoldDB" id="A0A2S7JYW8"/>
<feature type="domain" description="Glycosyl transferase family 1" evidence="1">
    <location>
        <begin position="263"/>
        <end position="412"/>
    </location>
</feature>
<keyword evidence="3" id="KW-1185">Reference proteome</keyword>
<dbReference type="PANTHER" id="PTHR12526">
    <property type="entry name" value="GLYCOSYLTRANSFERASE"/>
    <property type="match status" value="1"/>
</dbReference>
<dbReference type="InterPro" id="IPR001296">
    <property type="entry name" value="Glyco_trans_1"/>
</dbReference>
<dbReference type="GO" id="GO:0016757">
    <property type="term" value="F:glycosyltransferase activity"/>
    <property type="evidence" value="ECO:0007669"/>
    <property type="project" value="InterPro"/>
</dbReference>